<sequence>MNITIPNYEILNFETESLIISDMGVSKVHSQPLLKALRQLKLSSVMTKDDVDEVLSENGLEANSAFEFLKGIIPFGAVEELYFEKTVVVHSLGRKGFFEDVFRQEFSGVLEFKEFSNDVVEFVRGGRCFVVLICYGYEYDSIKKLHFDLAKASPQSAISVCWPMGGFFCIGQPYIAEIGNPCHFCTVDRLVNNESVTHSKNNWASVLAFCKGKHVSVPFKALSLYQELIVIGAIVRNVKFFTDVGMVRKYQDNILYATYLQLSDGRIFEEPNSHWYMCDCLGAEI</sequence>
<name>A0A7Y0ZN84_PSEVE</name>
<dbReference type="InterPro" id="IPR030956">
    <property type="entry name" value="McbB"/>
</dbReference>
<proteinExistence type="predicted"/>
<evidence type="ECO:0000313" key="1">
    <source>
        <dbReference type="EMBL" id="NMX94989.1"/>
    </source>
</evidence>
<dbReference type="EMBL" id="JAAQWE010000001">
    <property type="protein sequence ID" value="NMX94989.1"/>
    <property type="molecule type" value="Genomic_DNA"/>
</dbReference>
<dbReference type="OrthoDB" id="7010036at2"/>
<comment type="caution">
    <text evidence="1">The sequence shown here is derived from an EMBL/GenBank/DDBJ whole genome shotgun (WGS) entry which is preliminary data.</text>
</comment>
<evidence type="ECO:0000313" key="2">
    <source>
        <dbReference type="Proteomes" id="UP000552560"/>
    </source>
</evidence>
<accession>A0A7Y0ZN84</accession>
<reference evidence="1 2" key="1">
    <citation type="journal article" date="2020" name="Front. Microbiol.">
        <title>Genetic Organization of the aprX-lipA2 Operon Affects the Proteolytic Potential of Pseudomonas Species in Milk.</title>
        <authorList>
            <person name="Maier C."/>
            <person name="Huptas C."/>
            <person name="von Neubeck M."/>
            <person name="Scherer S."/>
            <person name="Wenning M."/>
            <person name="Lucking G."/>
        </authorList>
    </citation>
    <scope>NUCLEOTIDE SEQUENCE [LARGE SCALE GENOMIC DNA]</scope>
    <source>
        <strain evidence="1 2">WS 4671</strain>
    </source>
</reference>
<gene>
    <name evidence="1" type="ORF">HBO43_00105</name>
</gene>
<organism evidence="1 2">
    <name type="scientific">Pseudomonas veronii</name>
    <dbReference type="NCBI Taxonomy" id="76761"/>
    <lineage>
        <taxon>Bacteria</taxon>
        <taxon>Pseudomonadati</taxon>
        <taxon>Pseudomonadota</taxon>
        <taxon>Gammaproteobacteria</taxon>
        <taxon>Pseudomonadales</taxon>
        <taxon>Pseudomonadaceae</taxon>
        <taxon>Pseudomonas</taxon>
    </lineage>
</organism>
<dbReference type="AlphaFoldDB" id="A0A7Y0ZN84"/>
<protein>
    <submittedName>
        <fullName evidence="1">McbB family protein</fullName>
    </submittedName>
</protein>
<dbReference type="Proteomes" id="UP000552560">
    <property type="component" value="Unassembled WGS sequence"/>
</dbReference>
<dbReference type="NCBIfam" id="TIGR04424">
    <property type="entry name" value="metallo_McbB"/>
    <property type="match status" value="1"/>
</dbReference>